<evidence type="ECO:0000313" key="3">
    <source>
        <dbReference type="EMBL" id="KMS75183.1"/>
    </source>
</evidence>
<reference evidence="3 4" key="1">
    <citation type="submission" date="2015-06" db="EMBL/GenBank/DDBJ databases">
        <authorList>
            <person name="Ju K.-S."/>
            <person name="Doroghazi J.R."/>
            <person name="Metcalf W.W."/>
        </authorList>
    </citation>
    <scope>NUCLEOTIDE SEQUENCE [LARGE SCALE GENOMIC DNA]</scope>
    <source>
        <strain evidence="3 4">NRRL 3414</strain>
    </source>
</reference>
<dbReference type="InterPro" id="IPR046248">
    <property type="entry name" value="DUF6281"/>
</dbReference>
<accession>A0A0J7ZJ53</accession>
<proteinExistence type="predicted"/>
<evidence type="ECO:0008006" key="5">
    <source>
        <dbReference type="Google" id="ProtNLM"/>
    </source>
</evidence>
<dbReference type="EMBL" id="LFNT01000009">
    <property type="protein sequence ID" value="KMS75183.1"/>
    <property type="molecule type" value="Genomic_DNA"/>
</dbReference>
<dbReference type="Pfam" id="PF19797">
    <property type="entry name" value="DUF6281"/>
    <property type="match status" value="1"/>
</dbReference>
<name>A0A0J7ZJ53_STRVR</name>
<gene>
    <name evidence="3" type="ORF">ACM01_11110</name>
</gene>
<comment type="caution">
    <text evidence="3">The sequence shown here is derived from an EMBL/GenBank/DDBJ whole genome shotgun (WGS) entry which is preliminary data.</text>
</comment>
<feature type="region of interest" description="Disordered" evidence="1">
    <location>
        <begin position="20"/>
        <end position="48"/>
    </location>
</feature>
<sequence length="157" mass="16346">MKKILLVATAFAALAVGCSPTASDDASSKSQSDKAVSKAKSQNSAPLAPAACAEPLDVEFDGRVYRAVENVDFRIGNKVGKAASVTCDDTDQKSDALLPQPESPAHEIDGVDPRAAIAVNDMFFVVNSDKKLPAKVQKLIDEAAAETGTETPVVESA</sequence>
<dbReference type="AlphaFoldDB" id="A0A0J7ZJ53"/>
<keyword evidence="2" id="KW-0732">Signal</keyword>
<evidence type="ECO:0000256" key="2">
    <source>
        <dbReference type="SAM" id="SignalP"/>
    </source>
</evidence>
<protein>
    <recommendedName>
        <fullName evidence="5">Lipoprotein</fullName>
    </recommendedName>
</protein>
<dbReference type="Proteomes" id="UP000037432">
    <property type="component" value="Unassembled WGS sequence"/>
</dbReference>
<organism evidence="3 4">
    <name type="scientific">Streptomyces viridochromogenes</name>
    <dbReference type="NCBI Taxonomy" id="1938"/>
    <lineage>
        <taxon>Bacteria</taxon>
        <taxon>Bacillati</taxon>
        <taxon>Actinomycetota</taxon>
        <taxon>Actinomycetes</taxon>
        <taxon>Kitasatosporales</taxon>
        <taxon>Streptomycetaceae</taxon>
        <taxon>Streptomyces</taxon>
    </lineage>
</organism>
<evidence type="ECO:0000256" key="1">
    <source>
        <dbReference type="SAM" id="MobiDB-lite"/>
    </source>
</evidence>
<feature type="compositionally biased region" description="Low complexity" evidence="1">
    <location>
        <begin position="20"/>
        <end position="30"/>
    </location>
</feature>
<feature type="signal peptide" evidence="2">
    <location>
        <begin position="1"/>
        <end position="22"/>
    </location>
</feature>
<dbReference type="PROSITE" id="PS51257">
    <property type="entry name" value="PROKAR_LIPOPROTEIN"/>
    <property type="match status" value="1"/>
</dbReference>
<feature type="compositionally biased region" description="Low complexity" evidence="1">
    <location>
        <begin position="37"/>
        <end position="48"/>
    </location>
</feature>
<feature type="chain" id="PRO_5039079482" description="Lipoprotein" evidence="2">
    <location>
        <begin position="23"/>
        <end position="157"/>
    </location>
</feature>
<dbReference type="PATRIC" id="fig|1938.3.peg.2214"/>
<evidence type="ECO:0000313" key="4">
    <source>
        <dbReference type="Proteomes" id="UP000037432"/>
    </source>
</evidence>